<keyword evidence="3 6" id="KW-0285">Flavoprotein</keyword>
<dbReference type="Pfam" id="PF00732">
    <property type="entry name" value="GMC_oxred_N"/>
    <property type="match status" value="1"/>
</dbReference>
<dbReference type="PIRSF" id="PIRSF000137">
    <property type="entry name" value="Alcohol_oxidase"/>
    <property type="match status" value="1"/>
</dbReference>
<evidence type="ECO:0000256" key="6">
    <source>
        <dbReference type="RuleBase" id="RU003968"/>
    </source>
</evidence>
<evidence type="ECO:0000256" key="1">
    <source>
        <dbReference type="ARBA" id="ARBA00001974"/>
    </source>
</evidence>
<evidence type="ECO:0000256" key="3">
    <source>
        <dbReference type="ARBA" id="ARBA00022630"/>
    </source>
</evidence>
<dbReference type="PANTHER" id="PTHR11552">
    <property type="entry name" value="GLUCOSE-METHANOL-CHOLINE GMC OXIDOREDUCTASE"/>
    <property type="match status" value="1"/>
</dbReference>
<reference evidence="9 10" key="1">
    <citation type="submission" date="2016-10" db="EMBL/GenBank/DDBJ databases">
        <authorList>
            <person name="de Groot N.N."/>
        </authorList>
    </citation>
    <scope>NUCLEOTIDE SEQUENCE [LARGE SCALE GENOMIC DNA]</scope>
    <source>
        <strain evidence="9 10">CGMCC 1.12097</strain>
    </source>
</reference>
<evidence type="ECO:0000256" key="2">
    <source>
        <dbReference type="ARBA" id="ARBA00010790"/>
    </source>
</evidence>
<dbReference type="GO" id="GO:0050660">
    <property type="term" value="F:flavin adenine dinucleotide binding"/>
    <property type="evidence" value="ECO:0007669"/>
    <property type="project" value="InterPro"/>
</dbReference>
<name>A0A1G5XI59_9HYPH</name>
<dbReference type="Pfam" id="PF05199">
    <property type="entry name" value="GMC_oxred_C"/>
    <property type="match status" value="1"/>
</dbReference>
<proteinExistence type="inferred from homology"/>
<organism evidence="9 10">
    <name type="scientific">Mesorhizobium qingshengii</name>
    <dbReference type="NCBI Taxonomy" id="1165689"/>
    <lineage>
        <taxon>Bacteria</taxon>
        <taxon>Pseudomonadati</taxon>
        <taxon>Pseudomonadota</taxon>
        <taxon>Alphaproteobacteria</taxon>
        <taxon>Hyphomicrobiales</taxon>
        <taxon>Phyllobacteriaceae</taxon>
        <taxon>Mesorhizobium</taxon>
    </lineage>
</organism>
<dbReference type="EMBL" id="FMXM01000006">
    <property type="protein sequence ID" value="SDA69900.1"/>
    <property type="molecule type" value="Genomic_DNA"/>
</dbReference>
<dbReference type="InterPro" id="IPR036188">
    <property type="entry name" value="FAD/NAD-bd_sf"/>
</dbReference>
<accession>A0A1G5XI59</accession>
<evidence type="ECO:0000259" key="8">
    <source>
        <dbReference type="PROSITE" id="PS00624"/>
    </source>
</evidence>
<dbReference type="PROSITE" id="PS00624">
    <property type="entry name" value="GMC_OXRED_2"/>
    <property type="match status" value="1"/>
</dbReference>
<evidence type="ECO:0000313" key="9">
    <source>
        <dbReference type="EMBL" id="SDA69900.1"/>
    </source>
</evidence>
<dbReference type="InterPro" id="IPR012132">
    <property type="entry name" value="GMC_OxRdtase"/>
</dbReference>
<evidence type="ECO:0000313" key="10">
    <source>
        <dbReference type="Proteomes" id="UP000198588"/>
    </source>
</evidence>
<protein>
    <submittedName>
        <fullName evidence="9">Pyridoxine 4-oxidase</fullName>
    </submittedName>
</protein>
<dbReference type="RefSeq" id="WP_167365044.1">
    <property type="nucleotide sequence ID" value="NZ_FMXM01000006.1"/>
</dbReference>
<feature type="binding site" evidence="5">
    <location>
        <position position="220"/>
    </location>
    <ligand>
        <name>FAD</name>
        <dbReference type="ChEBI" id="CHEBI:57692"/>
    </ligand>
</feature>
<dbReference type="GO" id="GO:0016614">
    <property type="term" value="F:oxidoreductase activity, acting on CH-OH group of donors"/>
    <property type="evidence" value="ECO:0007669"/>
    <property type="project" value="InterPro"/>
</dbReference>
<dbReference type="InterPro" id="IPR000172">
    <property type="entry name" value="GMC_OxRdtase_N"/>
</dbReference>
<feature type="domain" description="Glucose-methanol-choline oxidoreductase N-terminal" evidence="7">
    <location>
        <begin position="81"/>
        <end position="104"/>
    </location>
</feature>
<dbReference type="AlphaFoldDB" id="A0A1G5XI59"/>
<dbReference type="SUPFAM" id="SSF54373">
    <property type="entry name" value="FAD-linked reductases, C-terminal domain"/>
    <property type="match status" value="1"/>
</dbReference>
<dbReference type="STRING" id="1165689.SAMN02927914_02272"/>
<evidence type="ECO:0000256" key="5">
    <source>
        <dbReference type="PIRSR" id="PIRSR000137-2"/>
    </source>
</evidence>
<evidence type="ECO:0000259" key="7">
    <source>
        <dbReference type="PROSITE" id="PS00623"/>
    </source>
</evidence>
<dbReference type="Gene3D" id="3.50.50.60">
    <property type="entry name" value="FAD/NAD(P)-binding domain"/>
    <property type="match status" value="1"/>
</dbReference>
<dbReference type="PROSITE" id="PS00623">
    <property type="entry name" value="GMC_OXRED_1"/>
    <property type="match status" value="1"/>
</dbReference>
<feature type="domain" description="Glucose-methanol-choline oxidoreductase N-terminal" evidence="8">
    <location>
        <begin position="254"/>
        <end position="268"/>
    </location>
</feature>
<gene>
    <name evidence="9" type="ORF">SAMN02927914_02272</name>
</gene>
<dbReference type="SUPFAM" id="SSF51905">
    <property type="entry name" value="FAD/NAD(P)-binding domain"/>
    <property type="match status" value="1"/>
</dbReference>
<dbReference type="InterPro" id="IPR007867">
    <property type="entry name" value="GMC_OxRtase_C"/>
</dbReference>
<dbReference type="Gene3D" id="3.30.560.10">
    <property type="entry name" value="Glucose Oxidase, domain 3"/>
    <property type="match status" value="1"/>
</dbReference>
<sequence length="515" mass="54590">MTRHFDVLVIGAGSAGAVVASRLSEDSSCQVGLIEAGVMPSDPDIADPLKWTMLQGRAYDWAYRTVPQPFTANRVHEWPRGKIVGGSSCLHAMAYVRGHPDDFEPWAQAGGERWSYRGLLPGFVRSEAFTAFDAPARGRNGPLDVYLPDAEVSPVVRAYIAAGRAMGVPTLTDHNSGELVGTSPNSLNIRDGKRQSVADAYLPPEIMARPNLSLLTAHEVEHLVLDGHRATGVAVVCNGDPMTVSADRIVLCAGAVSSPLVLMRSGIGDPDTLKQAGIRCLADRRDVGRNLQDHLLALGNVYAAKKPVPPSRLQHSESLMYLHSGDPTHSAGSPDIVLGCVVAPSAANGLSAPPYGSAFTILCGVTHPTSRGRIAPGGPGRNDAPVIDPHYLETEHDRTVFRMALKTARMVGHHAELDEWRDVEVLPGSSVQSDDDLDAFIAKAASTHHHPAGTCRMGKDADAVVAPDLRLNDFDNIFVVDASVMPTIPSGPINAAIVAIAETWAAASPVTASAS</sequence>
<dbReference type="PANTHER" id="PTHR11552:SF147">
    <property type="entry name" value="CHOLINE DEHYDROGENASE, MITOCHONDRIAL"/>
    <property type="match status" value="1"/>
</dbReference>
<comment type="similarity">
    <text evidence="2 6">Belongs to the GMC oxidoreductase family.</text>
</comment>
<evidence type="ECO:0000256" key="4">
    <source>
        <dbReference type="ARBA" id="ARBA00022827"/>
    </source>
</evidence>
<comment type="cofactor">
    <cofactor evidence="1 5">
        <name>FAD</name>
        <dbReference type="ChEBI" id="CHEBI:57692"/>
    </cofactor>
</comment>
<dbReference type="Proteomes" id="UP000198588">
    <property type="component" value="Unassembled WGS sequence"/>
</dbReference>
<keyword evidence="4 5" id="KW-0274">FAD</keyword>